<organism evidence="1 2">
    <name type="scientific">Candidatus Woesebacteria bacterium GW2011_GWB1_39_12</name>
    <dbReference type="NCBI Taxonomy" id="1618574"/>
    <lineage>
        <taxon>Bacteria</taxon>
        <taxon>Candidatus Woeseibacteriota</taxon>
    </lineage>
</organism>
<protein>
    <submittedName>
        <fullName evidence="1">Uncharacterized protein</fullName>
    </submittedName>
</protein>
<dbReference type="STRING" id="1618574.UT24_C0024G0014"/>
<name>A0A0G0PMJ2_9BACT</name>
<accession>A0A0G0PMJ2</accession>
<proteinExistence type="predicted"/>
<gene>
    <name evidence="1" type="ORF">UT24_C0024G0014</name>
</gene>
<evidence type="ECO:0000313" key="1">
    <source>
        <dbReference type="EMBL" id="KKQ99339.1"/>
    </source>
</evidence>
<evidence type="ECO:0000313" key="2">
    <source>
        <dbReference type="Proteomes" id="UP000033881"/>
    </source>
</evidence>
<dbReference type="EMBL" id="LBWB01000024">
    <property type="protein sequence ID" value="KKQ99339.1"/>
    <property type="molecule type" value="Genomic_DNA"/>
</dbReference>
<comment type="caution">
    <text evidence="1">The sequence shown here is derived from an EMBL/GenBank/DDBJ whole genome shotgun (WGS) entry which is preliminary data.</text>
</comment>
<dbReference type="AlphaFoldDB" id="A0A0G0PMJ2"/>
<reference evidence="1 2" key="1">
    <citation type="journal article" date="2015" name="Nature">
        <title>rRNA introns, odd ribosomes, and small enigmatic genomes across a large radiation of phyla.</title>
        <authorList>
            <person name="Brown C.T."/>
            <person name="Hug L.A."/>
            <person name="Thomas B.C."/>
            <person name="Sharon I."/>
            <person name="Castelle C.J."/>
            <person name="Singh A."/>
            <person name="Wilkins M.J."/>
            <person name="Williams K.H."/>
            <person name="Banfield J.F."/>
        </authorList>
    </citation>
    <scope>NUCLEOTIDE SEQUENCE [LARGE SCALE GENOMIC DNA]</scope>
</reference>
<sequence length="128" mass="15201">MKVSLVIEQICISEFPSCTTPIDIPKVKSFTGLDDDMMRRMYNRLKYAFKLNVGWIQRSQPRPYYDLVIVSYFWKSKNQLYRERQALLALEQVGKVKHLGNDCWQTTDYNQSEVDQPVKENMEYDYNG</sequence>
<dbReference type="Proteomes" id="UP000033881">
    <property type="component" value="Unassembled WGS sequence"/>
</dbReference>